<protein>
    <submittedName>
        <fullName evidence="1">Uncharacterized protein</fullName>
    </submittedName>
</protein>
<name>A0ACC3NEB2_9PEZI</name>
<evidence type="ECO:0000313" key="2">
    <source>
        <dbReference type="Proteomes" id="UP001281147"/>
    </source>
</evidence>
<dbReference type="Proteomes" id="UP001281147">
    <property type="component" value="Unassembled WGS sequence"/>
</dbReference>
<keyword evidence="2" id="KW-1185">Reference proteome</keyword>
<organism evidence="1 2">
    <name type="scientific">Vermiconidia calcicola</name>
    <dbReference type="NCBI Taxonomy" id="1690605"/>
    <lineage>
        <taxon>Eukaryota</taxon>
        <taxon>Fungi</taxon>
        <taxon>Dikarya</taxon>
        <taxon>Ascomycota</taxon>
        <taxon>Pezizomycotina</taxon>
        <taxon>Dothideomycetes</taxon>
        <taxon>Dothideomycetidae</taxon>
        <taxon>Mycosphaerellales</taxon>
        <taxon>Extremaceae</taxon>
        <taxon>Vermiconidia</taxon>
    </lineage>
</organism>
<sequence>MEAMHQERGMLILPAGYSKHTCALLLNKHKVRTIISKPHELYLYFFPTNGQPLTNTIRICLAFVKRAVDLGAKVVIADLQLTTVAQQMVDSDSNVVFQKTDVTKWDELQRLVTVANETFGSTPDVYIAGAGVFEPPWTSFWHDSEEDHYALTDINLDHPIKLTRIAMRTLVSEDRKGVVIPIASVGGLAASYSYPIYIATKHAIVGFTKSMKMAEKYEGVKVVTICPGAVDTPLWTSDRRERVAFGDIQSLAPDDVAKAMVDLVQEGKYVGGTVLEIMQNDGPKTRVVPEWNIDPPEGGTTTKIDPNSNEVPKTFIEMKEIMDKERGGALK</sequence>
<gene>
    <name evidence="1" type="ORF">LTR37_007255</name>
</gene>
<proteinExistence type="predicted"/>
<comment type="caution">
    <text evidence="1">The sequence shown here is derived from an EMBL/GenBank/DDBJ whole genome shotgun (WGS) entry which is preliminary data.</text>
</comment>
<dbReference type="EMBL" id="JAUTXU010000050">
    <property type="protein sequence ID" value="KAK3715288.1"/>
    <property type="molecule type" value="Genomic_DNA"/>
</dbReference>
<accession>A0ACC3NEB2</accession>
<reference evidence="1" key="1">
    <citation type="submission" date="2023-07" db="EMBL/GenBank/DDBJ databases">
        <title>Black Yeasts Isolated from many extreme environments.</title>
        <authorList>
            <person name="Coleine C."/>
            <person name="Stajich J.E."/>
            <person name="Selbmann L."/>
        </authorList>
    </citation>
    <scope>NUCLEOTIDE SEQUENCE</scope>
    <source>
        <strain evidence="1">CCFEE 5714</strain>
    </source>
</reference>
<evidence type="ECO:0000313" key="1">
    <source>
        <dbReference type="EMBL" id="KAK3715288.1"/>
    </source>
</evidence>